<dbReference type="PANTHER" id="PTHR30185:SF18">
    <property type="entry name" value="TRANSCRIPTIONAL REGULATOR MTLR"/>
    <property type="match status" value="1"/>
</dbReference>
<evidence type="ECO:0000256" key="2">
    <source>
        <dbReference type="ARBA" id="ARBA00023163"/>
    </source>
</evidence>
<feature type="domain" description="Mga helix-turn-helix" evidence="3">
    <location>
        <begin position="75"/>
        <end position="155"/>
    </location>
</feature>
<protein>
    <recommendedName>
        <fullName evidence="3">Mga helix-turn-helix domain-containing protein</fullName>
    </recommendedName>
</protein>
<comment type="caution">
    <text evidence="4">The sequence shown here is derived from an EMBL/GenBank/DDBJ whole genome shotgun (WGS) entry which is preliminary data.</text>
</comment>
<dbReference type="Pfam" id="PF05043">
    <property type="entry name" value="Mga"/>
    <property type="match status" value="1"/>
</dbReference>
<evidence type="ECO:0000256" key="1">
    <source>
        <dbReference type="ARBA" id="ARBA00023015"/>
    </source>
</evidence>
<gene>
    <name evidence="4" type="ORF">HB902_06030</name>
</gene>
<dbReference type="InterPro" id="IPR007737">
    <property type="entry name" value="Mga_HTH"/>
</dbReference>
<evidence type="ECO:0000313" key="4">
    <source>
        <dbReference type="EMBL" id="MBC1561621.1"/>
    </source>
</evidence>
<dbReference type="PANTHER" id="PTHR30185">
    <property type="entry name" value="CRYPTIC BETA-GLUCOSIDE BGL OPERON ANTITERMINATOR"/>
    <property type="match status" value="1"/>
</dbReference>
<dbReference type="Proteomes" id="UP000541955">
    <property type="component" value="Unassembled WGS sequence"/>
</dbReference>
<name>A0A7X0XJE2_9LIST</name>
<keyword evidence="1" id="KW-0805">Transcription regulation</keyword>
<reference evidence="4 5" key="1">
    <citation type="submission" date="2020-03" db="EMBL/GenBank/DDBJ databases">
        <title>Soil Listeria distribution.</title>
        <authorList>
            <person name="Liao J."/>
            <person name="Wiedmann M."/>
        </authorList>
    </citation>
    <scope>NUCLEOTIDE SEQUENCE [LARGE SCALE GENOMIC DNA]</scope>
    <source>
        <strain evidence="4 5">FSL L7-1387</strain>
    </source>
</reference>
<evidence type="ECO:0000259" key="3">
    <source>
        <dbReference type="Pfam" id="PF05043"/>
    </source>
</evidence>
<dbReference type="AlphaFoldDB" id="A0A7X0XJE2"/>
<dbReference type="EMBL" id="JAARRW010000002">
    <property type="protein sequence ID" value="MBC1561621.1"/>
    <property type="molecule type" value="Genomic_DNA"/>
</dbReference>
<evidence type="ECO:0000313" key="5">
    <source>
        <dbReference type="Proteomes" id="UP000541955"/>
    </source>
</evidence>
<sequence>MKDTISKSGYRKLKLLNYLLFSEDRVQKKYLAGRLGISVPTLETYVQEINEDLEDFVSISNEDKRYCLTRRQDINFDTLTAFMIKHSFSFDIIIATLHGQEKTVNNWLEERFMSRTGFYGRLKELDNLLARSNLILEKNPIYIAGNELNIRFFYVHVLAKAYPITGWIIQDFTHEDFEPFIQKLEDKLGIYFSPSTRVEYAISLGVMLTRFQQGKFVQLDTYQRKYLEEAVRYFQLPQFDFSDLEKLVDTPIPDLELYLLFLSHFLVPFTYYDRKKITERLSQEVIYLKPLRELVETLVNFFFHDKPYNTEMLKVYLLNFLVRFVFVGKITDLLDINYFSKKISPVTFSKARVDEKVNRLLKTTDFGVLKNNRATISQYAFDLFNVFMLDKQKEAQLTIKIVAKNGSIWEEYLKTILRKRYPANVITFSNDLESKEHLPQYDLIISDFPIENNYGCPLLTWNFPPTKKELEGLESFLSQV</sequence>
<dbReference type="RefSeq" id="WP_185429004.1">
    <property type="nucleotide sequence ID" value="NZ_JAARRW010000002.1"/>
</dbReference>
<keyword evidence="2" id="KW-0804">Transcription</keyword>
<dbReference type="InterPro" id="IPR050661">
    <property type="entry name" value="BglG_antiterminators"/>
</dbReference>
<organism evidence="4 5">
    <name type="scientific">Listeria booriae</name>
    <dbReference type="NCBI Taxonomy" id="1552123"/>
    <lineage>
        <taxon>Bacteria</taxon>
        <taxon>Bacillati</taxon>
        <taxon>Bacillota</taxon>
        <taxon>Bacilli</taxon>
        <taxon>Bacillales</taxon>
        <taxon>Listeriaceae</taxon>
        <taxon>Listeria</taxon>
    </lineage>
</organism>
<dbReference type="Gene3D" id="3.40.50.2300">
    <property type="match status" value="1"/>
</dbReference>
<accession>A0A7X0XJE2</accession>
<proteinExistence type="predicted"/>